<dbReference type="OrthoDB" id="3730at10239"/>
<organism evidence="1 2">
    <name type="scientific">Klebsiella phage vB_KpnM_KB57</name>
    <dbReference type="NCBI Taxonomy" id="1719140"/>
    <lineage>
        <taxon>Viruses</taxon>
        <taxon>Duplodnaviria</taxon>
        <taxon>Heunggongvirae</taxon>
        <taxon>Uroviricota</taxon>
        <taxon>Caudoviricetes</taxon>
        <taxon>Vequintavirinae</taxon>
        <taxon>Mydovirus</taxon>
        <taxon>Mydovirus KB57</taxon>
    </lineage>
</organism>
<dbReference type="GeneID" id="26523194"/>
<dbReference type="Proteomes" id="UP000203990">
    <property type="component" value="Segment"/>
</dbReference>
<reference evidence="1 2" key="1">
    <citation type="submission" date="2015-10" db="EMBL/GenBank/DDBJ databases">
        <title>Complete genome sequence of Klebsiella pneumoniae bacteriophage vB_KpnM_KB57.</title>
        <authorList>
            <person name="Volozhantsev N.V."/>
            <person name="Popova A.V."/>
            <person name="Krasilnikova V.M."/>
            <person name="Bogun A.G."/>
        </authorList>
    </citation>
    <scope>NUCLEOTIDE SEQUENCE [LARGE SCALE GENOMIC DNA]</scope>
</reference>
<accession>A0A0S1S1W1</accession>
<dbReference type="SUPFAM" id="SSF52540">
    <property type="entry name" value="P-loop containing nucleoside triphosphate hydrolases"/>
    <property type="match status" value="1"/>
</dbReference>
<dbReference type="KEGG" id="vg:26523194"/>
<dbReference type="Gene3D" id="3.40.50.300">
    <property type="entry name" value="P-loop containing nucleotide triphosphate hydrolases"/>
    <property type="match status" value="1"/>
</dbReference>
<name>A0A0S1S1W1_9CAUD</name>
<protein>
    <recommendedName>
        <fullName evidence="3">ATPase</fullName>
    </recommendedName>
</protein>
<keyword evidence="2" id="KW-1185">Reference proteome</keyword>
<sequence length="398" mass="44503">MSSRNIFSGNWITLRDLPPLVQFCQRHKRSLMIFGGAGIGKSQAVKQIADSLFGPGDNLVDFRLADKDNTDLTGVQIPYTDDNGVTRTVYALPDFWPRDPNWKGIVFLDELLHAEPYLQKLAFQIMLDRRIGTYQFPEGAVLVAAGNRAGDGTAVTALEAPLANRMMLVELTYSASVFIEDYAMQNGIHSSIIGFLSRKNSAIENYEEMLDIGCPSFATPRTLTYASDVLYDYDANLLPANLAKVALQGFIGTPLMAELWAYHTKIRNMVPIEDVMNGTAQYPGDLPSDSLWILGSEGAIWLRKAIADTNYTDDQIIEFSGNFLQYLYDHFMDQNRDFVSSIFLSFIKENAFGKALLTTASNRDKLPARLLKAKPIIMKIMADFQVNYAEDIKLIEGK</sequence>
<dbReference type="EMBL" id="KT934943">
    <property type="protein sequence ID" value="ALM02615.1"/>
    <property type="molecule type" value="Genomic_DNA"/>
</dbReference>
<evidence type="ECO:0000313" key="1">
    <source>
        <dbReference type="EMBL" id="ALM02615.1"/>
    </source>
</evidence>
<dbReference type="InterPro" id="IPR027417">
    <property type="entry name" value="P-loop_NTPase"/>
</dbReference>
<dbReference type="RefSeq" id="YP_009187841.1">
    <property type="nucleotide sequence ID" value="NC_028659.1"/>
</dbReference>
<proteinExistence type="predicted"/>
<gene>
    <name evidence="1" type="ORF">KB57_228</name>
</gene>
<evidence type="ECO:0000313" key="2">
    <source>
        <dbReference type="Proteomes" id="UP000203990"/>
    </source>
</evidence>
<evidence type="ECO:0008006" key="3">
    <source>
        <dbReference type="Google" id="ProtNLM"/>
    </source>
</evidence>